<reference evidence="1 2" key="1">
    <citation type="journal article" date="2012" name="Nat. Biotechnol.">
        <title>Draft genome sequence of pigeonpea (Cajanus cajan), an orphan legume crop of resource-poor farmers.</title>
        <authorList>
            <person name="Varshney R.K."/>
            <person name="Chen W."/>
            <person name="Li Y."/>
            <person name="Bharti A.K."/>
            <person name="Saxena R.K."/>
            <person name="Schlueter J.A."/>
            <person name="Donoghue M.T."/>
            <person name="Azam S."/>
            <person name="Fan G."/>
            <person name="Whaley A.M."/>
            <person name="Farmer A.D."/>
            <person name="Sheridan J."/>
            <person name="Iwata A."/>
            <person name="Tuteja R."/>
            <person name="Penmetsa R.V."/>
            <person name="Wu W."/>
            <person name="Upadhyaya H.D."/>
            <person name="Yang S.P."/>
            <person name="Shah T."/>
            <person name="Saxena K.B."/>
            <person name="Michael T."/>
            <person name="McCombie W.R."/>
            <person name="Yang B."/>
            <person name="Zhang G."/>
            <person name="Yang H."/>
            <person name="Wang J."/>
            <person name="Spillane C."/>
            <person name="Cook D.R."/>
            <person name="May G.D."/>
            <person name="Xu X."/>
            <person name="Jackson S.A."/>
        </authorList>
    </citation>
    <scope>NUCLEOTIDE SEQUENCE [LARGE SCALE GENOMIC DNA]</scope>
    <source>
        <strain evidence="2">cv. Asha</strain>
    </source>
</reference>
<dbReference type="Gramene" id="C.cajan_15904.t">
    <property type="protein sequence ID" value="C.cajan_15904.t.cds1"/>
    <property type="gene ID" value="C.cajan_15904"/>
</dbReference>
<dbReference type="Proteomes" id="UP000075243">
    <property type="component" value="Chromosome 8"/>
</dbReference>
<evidence type="ECO:0000313" key="2">
    <source>
        <dbReference type="Proteomes" id="UP000075243"/>
    </source>
</evidence>
<keyword evidence="2" id="KW-1185">Reference proteome</keyword>
<gene>
    <name evidence="1" type="ORF">KK1_016369</name>
</gene>
<proteinExistence type="predicted"/>
<dbReference type="EMBL" id="CM003610">
    <property type="protein sequence ID" value="KYP61857.1"/>
    <property type="molecule type" value="Genomic_DNA"/>
</dbReference>
<sequence>MAKVGRAGKYIYKATKISPGCDMSIPSDSLEIDVAKPSDLHFGLYEVWSGKWKGGLQILRAVVSPTT</sequence>
<accession>A0A151T494</accession>
<dbReference type="AlphaFoldDB" id="A0A151T494"/>
<protein>
    <submittedName>
        <fullName evidence="1">Uncharacterized protein</fullName>
    </submittedName>
</protein>
<organism evidence="1 2">
    <name type="scientific">Cajanus cajan</name>
    <name type="common">Pigeon pea</name>
    <name type="synonym">Cajanus indicus</name>
    <dbReference type="NCBI Taxonomy" id="3821"/>
    <lineage>
        <taxon>Eukaryota</taxon>
        <taxon>Viridiplantae</taxon>
        <taxon>Streptophyta</taxon>
        <taxon>Embryophyta</taxon>
        <taxon>Tracheophyta</taxon>
        <taxon>Spermatophyta</taxon>
        <taxon>Magnoliopsida</taxon>
        <taxon>eudicotyledons</taxon>
        <taxon>Gunneridae</taxon>
        <taxon>Pentapetalae</taxon>
        <taxon>rosids</taxon>
        <taxon>fabids</taxon>
        <taxon>Fabales</taxon>
        <taxon>Fabaceae</taxon>
        <taxon>Papilionoideae</taxon>
        <taxon>50 kb inversion clade</taxon>
        <taxon>NPAAA clade</taxon>
        <taxon>indigoferoid/millettioid clade</taxon>
        <taxon>Phaseoleae</taxon>
        <taxon>Cajanus</taxon>
    </lineage>
</organism>
<name>A0A151T494_CAJCA</name>
<evidence type="ECO:0000313" key="1">
    <source>
        <dbReference type="EMBL" id="KYP61857.1"/>
    </source>
</evidence>